<feature type="signal peptide" evidence="9">
    <location>
        <begin position="1"/>
        <end position="18"/>
    </location>
</feature>
<dbReference type="PROSITE" id="PS50292">
    <property type="entry name" value="PEROXIDASE_3"/>
    <property type="match status" value="1"/>
</dbReference>
<keyword evidence="11" id="KW-1185">Reference proteome</keyword>
<dbReference type="GO" id="GO:0020037">
    <property type="term" value="F:heme binding"/>
    <property type="evidence" value="ECO:0007669"/>
    <property type="project" value="InterPro"/>
</dbReference>
<dbReference type="PRINTS" id="PR00457">
    <property type="entry name" value="ANPEROXIDASE"/>
</dbReference>
<dbReference type="SUPFAM" id="SSF48113">
    <property type="entry name" value="Heme-dependent peroxidases"/>
    <property type="match status" value="1"/>
</dbReference>
<protein>
    <recommendedName>
        <fullName evidence="12">Peroxidase</fullName>
    </recommendedName>
</protein>
<dbReference type="InterPro" id="IPR019791">
    <property type="entry name" value="Haem_peroxidase_animal"/>
</dbReference>
<evidence type="ECO:0000256" key="6">
    <source>
        <dbReference type="ARBA" id="ARBA00023002"/>
    </source>
</evidence>
<dbReference type="FunFam" id="1.10.640.10:FF:000003">
    <property type="entry name" value="chorion peroxidase"/>
    <property type="match status" value="1"/>
</dbReference>
<dbReference type="GO" id="GO:0006979">
    <property type="term" value="P:response to oxidative stress"/>
    <property type="evidence" value="ECO:0007669"/>
    <property type="project" value="InterPro"/>
</dbReference>
<evidence type="ECO:0000256" key="9">
    <source>
        <dbReference type="SAM" id="SignalP"/>
    </source>
</evidence>
<reference evidence="10" key="1">
    <citation type="journal article" date="2023" name="G3 (Bethesda)">
        <title>Whole genome assemblies of Zophobas morio and Tenebrio molitor.</title>
        <authorList>
            <person name="Kaur S."/>
            <person name="Stinson S.A."/>
            <person name="diCenzo G.C."/>
        </authorList>
    </citation>
    <scope>NUCLEOTIDE SEQUENCE</scope>
    <source>
        <strain evidence="10">QUZm001</strain>
    </source>
</reference>
<dbReference type="AlphaFoldDB" id="A0AA38HN84"/>
<sequence>MRVLLSVLLLIFCAEALAAKAPVTPVYTVDRTKKISDPKSLDTCFLDVADCDPTYKYRSIDGSCNNLDHPTWGMLGSAFVRLFEPRYSDGIELPPVAADGSELPGARKIVTSIFEDHDVPDSVSLIVAQWAQFIAHDFAVGVNKETTGNCCEVDDPLVCLPIPVPEDDAFYAQFNTTCLAVTRTQTTVCGDCDPDGPKIQVNGVTHGLDGSQVYGSDEETAQSLREHEGGRMLVRTLSDGRCFLPSEGSCFNSDVCYVAGEARVNQNTQLTVLHTMLVRAHNIVADALAALHPEWDDETIYQEARAIVVGAYLHVTYDEFLPNILSEEFIVKNELKSRSKGYHKYDPEVPNIVIISFSNPAFRIFHSGLQGIIGLYSYHLDPTSHINLTDYMNSPGILEEENHFDELILGVITQPMQTLDSFYTSQIEGKLFHMSRPYGTDLNAIDIQRARDHGVPGYPTVLYGCTGVEVKDFDDLADLWPAEKIELVRQIYTSVDDIDLFVAANFENKREGHRLSPVMECIIGEQFYRWKNGDRFWYEIEGQPHSFTPEQLDEIRKLTLSRVVCDTSDYIVNVTVNAWAPPSDNNPIVPCDEIPRIDFTKWL</sequence>
<keyword evidence="4 8" id="KW-0349">Heme</keyword>
<dbReference type="GO" id="GO:0005576">
    <property type="term" value="C:extracellular region"/>
    <property type="evidence" value="ECO:0007669"/>
    <property type="project" value="UniProtKB-SubCell"/>
</dbReference>
<comment type="caution">
    <text evidence="10">The sequence shown here is derived from an EMBL/GenBank/DDBJ whole genome shotgun (WGS) entry which is preliminary data.</text>
</comment>
<keyword evidence="2" id="KW-0964">Secreted</keyword>
<organism evidence="10 11">
    <name type="scientific">Zophobas morio</name>
    <dbReference type="NCBI Taxonomy" id="2755281"/>
    <lineage>
        <taxon>Eukaryota</taxon>
        <taxon>Metazoa</taxon>
        <taxon>Ecdysozoa</taxon>
        <taxon>Arthropoda</taxon>
        <taxon>Hexapoda</taxon>
        <taxon>Insecta</taxon>
        <taxon>Pterygota</taxon>
        <taxon>Neoptera</taxon>
        <taxon>Endopterygota</taxon>
        <taxon>Coleoptera</taxon>
        <taxon>Polyphaga</taxon>
        <taxon>Cucujiformia</taxon>
        <taxon>Tenebrionidae</taxon>
        <taxon>Zophobas</taxon>
    </lineage>
</organism>
<dbReference type="GO" id="GO:0004601">
    <property type="term" value="F:peroxidase activity"/>
    <property type="evidence" value="ECO:0007669"/>
    <property type="project" value="UniProtKB-KW"/>
</dbReference>
<evidence type="ECO:0000256" key="8">
    <source>
        <dbReference type="PIRSR" id="PIRSR619791-2"/>
    </source>
</evidence>
<accession>A0AA38HN84</accession>
<dbReference type="EMBL" id="JALNTZ010000010">
    <property type="protein sequence ID" value="KAJ3640166.1"/>
    <property type="molecule type" value="Genomic_DNA"/>
</dbReference>
<dbReference type="GO" id="GO:0022412">
    <property type="term" value="P:cellular process involved in reproduction in multicellular organism"/>
    <property type="evidence" value="ECO:0007669"/>
    <property type="project" value="UniProtKB-ARBA"/>
</dbReference>
<dbReference type="Gene3D" id="1.10.640.10">
    <property type="entry name" value="Haem peroxidase domain superfamily, animal type"/>
    <property type="match status" value="1"/>
</dbReference>
<dbReference type="GO" id="GO:0046872">
    <property type="term" value="F:metal ion binding"/>
    <property type="evidence" value="ECO:0007669"/>
    <property type="project" value="UniProtKB-KW"/>
</dbReference>
<keyword evidence="6" id="KW-0560">Oxidoreductase</keyword>
<keyword evidence="8" id="KW-0479">Metal-binding</keyword>
<evidence type="ECO:0000256" key="2">
    <source>
        <dbReference type="ARBA" id="ARBA00022525"/>
    </source>
</evidence>
<evidence type="ECO:0000256" key="5">
    <source>
        <dbReference type="ARBA" id="ARBA00022729"/>
    </source>
</evidence>
<proteinExistence type="predicted"/>
<feature type="chain" id="PRO_5041343625" description="Peroxidase" evidence="9">
    <location>
        <begin position="19"/>
        <end position="603"/>
    </location>
</feature>
<keyword evidence="3" id="KW-0575">Peroxidase</keyword>
<keyword evidence="7 8" id="KW-0408">Iron</keyword>
<dbReference type="Pfam" id="PF03098">
    <property type="entry name" value="An_peroxidase"/>
    <property type="match status" value="1"/>
</dbReference>
<dbReference type="CDD" id="cd09823">
    <property type="entry name" value="peroxinectin_like"/>
    <property type="match status" value="1"/>
</dbReference>
<evidence type="ECO:0000313" key="11">
    <source>
        <dbReference type="Proteomes" id="UP001168821"/>
    </source>
</evidence>
<name>A0AA38HN84_9CUCU</name>
<dbReference type="PANTHER" id="PTHR11475">
    <property type="entry name" value="OXIDASE/PEROXIDASE"/>
    <property type="match status" value="1"/>
</dbReference>
<dbReference type="PANTHER" id="PTHR11475:SF114">
    <property type="entry name" value="PEROXIDASE-LIKE PROTEIN"/>
    <property type="match status" value="1"/>
</dbReference>
<comment type="subcellular location">
    <subcellularLocation>
        <location evidence="1">Secreted</location>
    </subcellularLocation>
</comment>
<evidence type="ECO:0000256" key="1">
    <source>
        <dbReference type="ARBA" id="ARBA00004613"/>
    </source>
</evidence>
<evidence type="ECO:0000256" key="3">
    <source>
        <dbReference type="ARBA" id="ARBA00022559"/>
    </source>
</evidence>
<dbReference type="InterPro" id="IPR010255">
    <property type="entry name" value="Haem_peroxidase_sf"/>
</dbReference>
<gene>
    <name evidence="10" type="ORF">Zmor_003482</name>
</gene>
<evidence type="ECO:0000313" key="10">
    <source>
        <dbReference type="EMBL" id="KAJ3640166.1"/>
    </source>
</evidence>
<feature type="binding site" description="axial binding residue" evidence="8">
    <location>
        <position position="366"/>
    </location>
    <ligand>
        <name>heme b</name>
        <dbReference type="ChEBI" id="CHEBI:60344"/>
    </ligand>
    <ligandPart>
        <name>Fe</name>
        <dbReference type="ChEBI" id="CHEBI:18248"/>
    </ligandPart>
</feature>
<evidence type="ECO:0008006" key="12">
    <source>
        <dbReference type="Google" id="ProtNLM"/>
    </source>
</evidence>
<keyword evidence="5 9" id="KW-0732">Signal</keyword>
<evidence type="ECO:0000256" key="7">
    <source>
        <dbReference type="ARBA" id="ARBA00023004"/>
    </source>
</evidence>
<dbReference type="InterPro" id="IPR037120">
    <property type="entry name" value="Haem_peroxidase_sf_animal"/>
</dbReference>
<evidence type="ECO:0000256" key="4">
    <source>
        <dbReference type="ARBA" id="ARBA00022617"/>
    </source>
</evidence>
<dbReference type="Proteomes" id="UP001168821">
    <property type="component" value="Unassembled WGS sequence"/>
</dbReference>